<keyword evidence="1" id="KW-0812">Transmembrane</keyword>
<dbReference type="RefSeq" id="WP_139173108.1">
    <property type="nucleotide sequence ID" value="NZ_FNBG01000005.1"/>
</dbReference>
<dbReference type="STRING" id="670482.SAMN04488542_10595"/>
<evidence type="ECO:0000313" key="3">
    <source>
        <dbReference type="Proteomes" id="UP000198972"/>
    </source>
</evidence>
<evidence type="ECO:0000313" key="2">
    <source>
        <dbReference type="EMBL" id="SDF05774.1"/>
    </source>
</evidence>
<keyword evidence="1" id="KW-0472">Membrane</keyword>
<dbReference type="EMBL" id="FNBG01000005">
    <property type="protein sequence ID" value="SDF05774.1"/>
    <property type="molecule type" value="Genomic_DNA"/>
</dbReference>
<sequence>MNHRLSQYNDHEPSDNKYPRFGCRTASLVISLTTIFTVCISGCSLSADKATMDRQAKAPWWSGSSISDEVYPSAVQKEVYSE</sequence>
<keyword evidence="3" id="KW-1185">Reference proteome</keyword>
<dbReference type="OrthoDB" id="2666535at2"/>
<organism evidence="2 3">
    <name type="scientific">Fontibacillus panacisegetis</name>
    <dbReference type="NCBI Taxonomy" id="670482"/>
    <lineage>
        <taxon>Bacteria</taxon>
        <taxon>Bacillati</taxon>
        <taxon>Bacillota</taxon>
        <taxon>Bacilli</taxon>
        <taxon>Bacillales</taxon>
        <taxon>Paenibacillaceae</taxon>
        <taxon>Fontibacillus</taxon>
    </lineage>
</organism>
<feature type="transmembrane region" description="Helical" evidence="1">
    <location>
        <begin position="26"/>
        <end position="47"/>
    </location>
</feature>
<name>A0A1G7I086_9BACL</name>
<accession>A0A1G7I086</accession>
<keyword evidence="1" id="KW-1133">Transmembrane helix</keyword>
<evidence type="ECO:0000256" key="1">
    <source>
        <dbReference type="SAM" id="Phobius"/>
    </source>
</evidence>
<dbReference type="Proteomes" id="UP000198972">
    <property type="component" value="Unassembled WGS sequence"/>
</dbReference>
<protein>
    <submittedName>
        <fullName evidence="2">Uncharacterized protein</fullName>
    </submittedName>
</protein>
<reference evidence="2 3" key="1">
    <citation type="submission" date="2016-10" db="EMBL/GenBank/DDBJ databases">
        <authorList>
            <person name="de Groot N.N."/>
        </authorList>
    </citation>
    <scope>NUCLEOTIDE SEQUENCE [LARGE SCALE GENOMIC DNA]</scope>
    <source>
        <strain evidence="2 3">DSM 28129</strain>
    </source>
</reference>
<dbReference type="AlphaFoldDB" id="A0A1G7I086"/>
<gene>
    <name evidence="2" type="ORF">SAMN04488542_10595</name>
</gene>
<proteinExistence type="predicted"/>